<reference evidence="4" key="1">
    <citation type="submission" date="2016-01" db="EMBL/GenBank/DDBJ databases">
        <title>Draft genome sequence of Thermodesulfovibrio aggregans strain TGE-P1.</title>
        <authorList>
            <person name="Sekiguchi Y."/>
            <person name="Ohashi A."/>
            <person name="Matsuura N."/>
            <person name="Tourlousse M.D."/>
        </authorList>
    </citation>
    <scope>NUCLEOTIDE SEQUENCE [LARGE SCALE GENOMIC DNA]</scope>
    <source>
        <strain evidence="4">TGE-P1</strain>
    </source>
</reference>
<dbReference type="Proteomes" id="UP000054976">
    <property type="component" value="Unassembled WGS sequence"/>
</dbReference>
<keyword evidence="3" id="KW-0540">Nuclease</keyword>
<dbReference type="EMBL" id="BCNO01000001">
    <property type="protein sequence ID" value="GAQ93916.1"/>
    <property type="molecule type" value="Genomic_DNA"/>
</dbReference>
<dbReference type="RefSeq" id="WP_059175406.1">
    <property type="nucleotide sequence ID" value="NZ_BCNO01000001.1"/>
</dbReference>
<comment type="caution">
    <text evidence="3">The sequence shown here is derived from an EMBL/GenBank/DDBJ whole genome shotgun (WGS) entry which is preliminary data.</text>
</comment>
<feature type="coiled-coil region" evidence="1">
    <location>
        <begin position="820"/>
        <end position="864"/>
    </location>
</feature>
<dbReference type="GO" id="GO:0016887">
    <property type="term" value="F:ATP hydrolysis activity"/>
    <property type="evidence" value="ECO:0007669"/>
    <property type="project" value="InterPro"/>
</dbReference>
<dbReference type="InterPro" id="IPR027417">
    <property type="entry name" value="P-loop_NTPase"/>
</dbReference>
<sequence length="1028" mass="120803">MLPIKIYIEGLNSYAEPVEIDFTRFYRNRIFGIFGDTGAGKSTILDAIILSIYGKTPRLGSNIREAINPRKQEMCLKFQFSIAGDKYLIERNIGKQNKIKLYRVEHDNLVPLAEKEREFREKIRDIIGLSEDEFCKVVILPQNQFAEILKLEPAKRAELIGNLFDLNVFGAPLYDVVVSKLSELKASKEEREKRLKELESITEQSIESKEKELKQVHNNLEKLQKEQKTLSEKLKIFQSFIQLNDRKKALEREITEIIKKTSEIEKLKERLKIDEELSLYKGFYDEWLRVEKSIAEGESQKSSFDETLKELDIKLERKRKEKEDFEAHYNKKQPELIKKLAEIEQLIELNKSLRQQEENQRKINDEITTLKKNKTKIEREIEKTKSEIDKHWIEIELHKKDLKQHELSKEEESLYKTLQSNLHQIKRLEDLQKEIQNIDKKINKEIKEFDEIFEKLKKLLQLKIALKVKTYDEIENRLIEEINRLRTEKEQKEAELKELEIKNLAATLSKKLSPGMPCPVCGSKEHPSPAKTPLDKEINKIEMEISALEEMLKNSENLHNEIRGDLNKLNSKKTKIEEFKTQLEEKTNQTKVLEEELSNKISPEYWKKAEDTFLKLKEKSDKYGAILKRLTELNNIFTEKNSSLNEKNNELAKINAEIDAQTKRLEELTKQIDEQRINLFEKTQGRQPEEIKTETEKELETLKKKREQIEKTLKELEENKNKLSLKLQAINTSLEKDKKRKEELFTALNKKAVEKGVKVDELKQFFIEEKERAKIKKEIDEFENTLKTKKGEYEGIVKQLEELPIKSLPPDEPSKTETFLNEMNKKIAESNQRIGALNEQIEKEKQQLIEKQELTKEMEEINKKFLYTELLKKLTTGKEMVKFLSWYLLKDIVVVTNELLKELIGKRFLVNVLPNLEFTITDLLYNKERPVATLSGGETFILSFALALSLSHYIQSRRKKSIEFFFIDEGFSSLDRDLLDSLCNVLDRLRSQDRLVGLISHLDDLKQIIPEYINVYRDRIGSSKVAIV</sequence>
<dbReference type="GO" id="GO:0004527">
    <property type="term" value="F:exonuclease activity"/>
    <property type="evidence" value="ECO:0007669"/>
    <property type="project" value="UniProtKB-KW"/>
</dbReference>
<name>A0A0U9HLG1_9BACT</name>
<dbReference type="InterPro" id="IPR038729">
    <property type="entry name" value="Rad50/SbcC_AAA"/>
</dbReference>
<keyword evidence="3" id="KW-0378">Hydrolase</keyword>
<dbReference type="SUPFAM" id="SSF52540">
    <property type="entry name" value="P-loop containing nucleoside triphosphate hydrolases"/>
    <property type="match status" value="3"/>
</dbReference>
<feature type="coiled-coil region" evidence="1">
    <location>
        <begin position="627"/>
        <end position="792"/>
    </location>
</feature>
<feature type="domain" description="Rad50/SbcC-type AAA" evidence="2">
    <location>
        <begin position="5"/>
        <end position="228"/>
    </location>
</feature>
<evidence type="ECO:0000256" key="1">
    <source>
        <dbReference type="SAM" id="Coils"/>
    </source>
</evidence>
<gene>
    <name evidence="3" type="ORF">TAGGR_181</name>
</gene>
<evidence type="ECO:0000313" key="3">
    <source>
        <dbReference type="EMBL" id="GAQ93916.1"/>
    </source>
</evidence>
<evidence type="ECO:0000313" key="4">
    <source>
        <dbReference type="Proteomes" id="UP000054976"/>
    </source>
</evidence>
<feature type="coiled-coil region" evidence="1">
    <location>
        <begin position="178"/>
        <end position="277"/>
    </location>
</feature>
<dbReference type="Gene3D" id="3.40.50.300">
    <property type="entry name" value="P-loop containing nucleotide triphosphate hydrolases"/>
    <property type="match status" value="2"/>
</dbReference>
<feature type="coiled-coil region" evidence="1">
    <location>
        <begin position="301"/>
        <end position="387"/>
    </location>
</feature>
<accession>A0A0U9HLG1</accession>
<feature type="coiled-coil region" evidence="1">
    <location>
        <begin position="421"/>
        <end position="509"/>
    </location>
</feature>
<dbReference type="AlphaFoldDB" id="A0A0U9HLG1"/>
<dbReference type="Pfam" id="PF13476">
    <property type="entry name" value="AAA_23"/>
    <property type="match status" value="1"/>
</dbReference>
<dbReference type="STRING" id="86166.TAGGR_181"/>
<dbReference type="PANTHER" id="PTHR32114:SF2">
    <property type="entry name" value="ABC TRANSPORTER ABCH.3"/>
    <property type="match status" value="1"/>
</dbReference>
<dbReference type="OrthoDB" id="9795626at2"/>
<proteinExistence type="predicted"/>
<keyword evidence="4" id="KW-1185">Reference proteome</keyword>
<protein>
    <submittedName>
        <fullName evidence="3">Exonuclease SbcC</fullName>
    </submittedName>
</protein>
<feature type="coiled-coil region" evidence="1">
    <location>
        <begin position="538"/>
        <end position="596"/>
    </location>
</feature>
<evidence type="ECO:0000259" key="2">
    <source>
        <dbReference type="Pfam" id="PF13476"/>
    </source>
</evidence>
<dbReference type="Pfam" id="PF13558">
    <property type="entry name" value="SbcC_Walker_B"/>
    <property type="match status" value="1"/>
</dbReference>
<dbReference type="GO" id="GO:0006302">
    <property type="term" value="P:double-strand break repair"/>
    <property type="evidence" value="ECO:0007669"/>
    <property type="project" value="InterPro"/>
</dbReference>
<keyword evidence="1" id="KW-0175">Coiled coil</keyword>
<organism evidence="3 4">
    <name type="scientific">Thermodesulfovibrio aggregans</name>
    <dbReference type="NCBI Taxonomy" id="86166"/>
    <lineage>
        <taxon>Bacteria</taxon>
        <taxon>Pseudomonadati</taxon>
        <taxon>Nitrospirota</taxon>
        <taxon>Thermodesulfovibrionia</taxon>
        <taxon>Thermodesulfovibrionales</taxon>
        <taxon>Thermodesulfovibrionaceae</taxon>
        <taxon>Thermodesulfovibrio</taxon>
    </lineage>
</organism>
<dbReference type="PANTHER" id="PTHR32114">
    <property type="entry name" value="ABC TRANSPORTER ABCH.3"/>
    <property type="match status" value="1"/>
</dbReference>
<keyword evidence="3" id="KW-0269">Exonuclease</keyword>